<feature type="transmembrane region" description="Helical" evidence="2">
    <location>
        <begin position="1630"/>
        <end position="1653"/>
    </location>
</feature>
<evidence type="ECO:0000313" key="3">
    <source>
        <dbReference type="EMBL" id="RHY61703.1"/>
    </source>
</evidence>
<gene>
    <name evidence="3" type="ORF">DYB30_002876</name>
</gene>
<evidence type="ECO:0000256" key="2">
    <source>
        <dbReference type="SAM" id="Phobius"/>
    </source>
</evidence>
<proteinExistence type="predicted"/>
<feature type="compositionally biased region" description="Basic and acidic residues" evidence="1">
    <location>
        <begin position="19"/>
        <end position="30"/>
    </location>
</feature>
<reference evidence="3 4" key="1">
    <citation type="submission" date="2018-08" db="EMBL/GenBank/DDBJ databases">
        <title>Aphanomyces genome sequencing and annotation.</title>
        <authorList>
            <person name="Minardi D."/>
            <person name="Oidtmann B."/>
            <person name="Van Der Giezen M."/>
            <person name="Studholme D.J."/>
        </authorList>
    </citation>
    <scope>NUCLEOTIDE SEQUENCE [LARGE SCALE GENOMIC DNA]</scope>
    <source>
        <strain evidence="3 4">D2</strain>
    </source>
</reference>
<organism evidence="3 4">
    <name type="scientific">Aphanomyces astaci</name>
    <name type="common">Crayfish plague agent</name>
    <dbReference type="NCBI Taxonomy" id="112090"/>
    <lineage>
        <taxon>Eukaryota</taxon>
        <taxon>Sar</taxon>
        <taxon>Stramenopiles</taxon>
        <taxon>Oomycota</taxon>
        <taxon>Saprolegniomycetes</taxon>
        <taxon>Saprolegniales</taxon>
        <taxon>Verrucalvaceae</taxon>
        <taxon>Aphanomyces</taxon>
    </lineage>
</organism>
<feature type="transmembrane region" description="Helical" evidence="2">
    <location>
        <begin position="1686"/>
        <end position="1703"/>
    </location>
</feature>
<feature type="transmembrane region" description="Helical" evidence="2">
    <location>
        <begin position="2526"/>
        <end position="2544"/>
    </location>
</feature>
<feature type="transmembrane region" description="Helical" evidence="2">
    <location>
        <begin position="812"/>
        <end position="832"/>
    </location>
</feature>
<dbReference type="VEuPathDB" id="FungiDB:H257_10900"/>
<feature type="transmembrane region" description="Helical" evidence="2">
    <location>
        <begin position="3401"/>
        <end position="3423"/>
    </location>
</feature>
<feature type="transmembrane region" description="Helical" evidence="2">
    <location>
        <begin position="3308"/>
        <end position="3333"/>
    </location>
</feature>
<feature type="transmembrane region" description="Helical" evidence="2">
    <location>
        <begin position="1600"/>
        <end position="1623"/>
    </location>
</feature>
<feature type="transmembrane region" description="Helical" evidence="2">
    <location>
        <begin position="684"/>
        <end position="704"/>
    </location>
</feature>
<feature type="transmembrane region" description="Helical" evidence="2">
    <location>
        <begin position="2456"/>
        <end position="2480"/>
    </location>
</feature>
<feature type="transmembrane region" description="Helical" evidence="2">
    <location>
        <begin position="639"/>
        <end position="664"/>
    </location>
</feature>
<dbReference type="VEuPathDB" id="FungiDB:H257_02836"/>
<feature type="transmembrane region" description="Helical" evidence="2">
    <location>
        <begin position="3435"/>
        <end position="3457"/>
    </location>
</feature>
<comment type="caution">
    <text evidence="3">The sequence shown here is derived from an EMBL/GenBank/DDBJ whole genome shotgun (WGS) entry which is preliminary data.</text>
</comment>
<feature type="transmembrane region" description="Helical" evidence="2">
    <location>
        <begin position="3353"/>
        <end position="3374"/>
    </location>
</feature>
<evidence type="ECO:0000256" key="1">
    <source>
        <dbReference type="SAM" id="MobiDB-lite"/>
    </source>
</evidence>
<keyword evidence="2" id="KW-0472">Membrane</keyword>
<protein>
    <submittedName>
        <fullName evidence="3">Uncharacterized protein</fullName>
    </submittedName>
</protein>
<feature type="transmembrane region" description="Helical" evidence="2">
    <location>
        <begin position="2410"/>
        <end position="2435"/>
    </location>
</feature>
<feature type="transmembrane region" description="Helical" evidence="2">
    <location>
        <begin position="1515"/>
        <end position="1540"/>
    </location>
</feature>
<feature type="transmembrane region" description="Helical" evidence="2">
    <location>
        <begin position="2719"/>
        <end position="2740"/>
    </location>
</feature>
<dbReference type="EMBL" id="QUTD01005470">
    <property type="protein sequence ID" value="RHY61703.1"/>
    <property type="molecule type" value="Genomic_DNA"/>
</dbReference>
<sequence>MPTVSVFVAPSVSSENESPVDHLAELHDPDSPTGRKLSHQPKSEHHHDIFDSHAAMTLFQAMEAGAGCIYIVVTVLWGVWYISVLSPSLSNDMWWPDFNATGTQTFLGDIANVQLGPLAVSASASLDLFGNAATWIKDYSGPSTQLALSPIYPRQLLLESTTNLEDVILGIHATSFRFNMRTLIQYCWVDFDQRFELAHTALRQDRCALNNANNAATYLETLLRNIKWADLEIEYGAGGGVFDKAIATGVRSFPSGAAWLASVKDAFQDVASEAALWRSKNATRWQLQWHNAWQAGVDETVVIKNALGMRQNLAIKKVAYVHRGPAWKTMTMYSGLWNDFAYAASGNYSLVRGSPQRENLDEMTFMRKTSMGFTTMSAVWWVVIGPYGSIDMMYVSVPPSLGAALLAYRTTFMTLMKAGDVLVADVRAVVPVDVNPVPQLWKDPDLMYYGGNPVCGGGGAPRSYVMELFGFDDICLSRIPLTVKLTPASVVFALLGLQSSSGDGPTSTTAVCDLCGATAGACVAALADAAPVFQRWGTLDPTTKRLFQNVAKDVGQIYLFQLAQQLSTRQATYLIQAIVNGTDNWSFFGWIQLYDWAMLNREVVWFDGDVSSITLMSKEYASLTFAPSALEIPERAGRYFYILTLYTSSMLAFVASGMLIYGLATHFRVLGRNLFRFNRVAGSVWVGRIFLLVRGMTTVVLLSTSNIEFSNRNTLTSFQWHASPILERLLMTGEATWVVYVVQDLLVVLTNNYSYYAAPLSSCVAWLLIFILEATSPVKATATLERTCSTLVMAKQVACTSGVIQFGSSDRVFTILAIQVGSIVVVYVLAVLRRWRRDLPAVTLLVSGPAETYLDIHVDSGQGRIASFDKATCVMCGLLSIEIGDVQYLFDIKSWMLISQKRPSHSRGMLSHAASFRPPSMDYRYLPSAGDHTSRPFGLVNRIIAVGGLMYMMSSIGGAVLYIISTKYNMANDFWWPYFNTTGTHAYLGNWYAVQLAINPKGFSTSLANVTYGDTIKYNSSSTVISVSPLYGRIVQFEEINTVSHAIVGLRLSDGCQMPWIMTQYCWLDFAKQFPMANTRARQRRCELYKANGAVYLESALRNLDWPSFLKCWGDRFELSIASDLKTTPEGTRWLESVQQVTTTEDEEAAYWGTVPVLHYTMQYQNFKRLGVVEAFNIENAFGVSYPMTIKSTKGLMQIDIQTSMKLYWSFAYDLTDASNNSLLASSSTYAYANNSIESALTDAGIVSQPFYSTFESVRQIIGPFGSIDAYHVPFPSSLKLFYKLAAESVAQVVALNSAAQVAYFNLPLPSSWLYCPSAWRGTNRFTGNLLCNPGTATTSNQMLTLWADGGCSSVTESTYPTLSTNVISALSGTVTDAASTCANEQHTGGDVCTGLVQATVNFTTSFFTRDQLASFATAASSAQHDITTLNVTMVQFAVLNGAMVAQPLFPEDPSFYFFSWGIALEWLLGRREVVSFQGDVGTMVLMSGINFAIDALPNPLEIPANIALYFRGSVLYITAMLAFVAALATGYIVSSAGHIEGLNMLEMNRVGGIVWTGRPLLFLRSMVAICLLSTATLDLKQYGPLGGITSFELSHLELYKLVLAAGEVSWFVYVVCDILILVTRAYTTTYAVMCGLLAWVVAAVFSVGFPVIHSATVDRHCDVVQMDFQVTCDAGTLYVGSIGRFVQLVGISLGCIVLCYTIERFRQPNLVDSRANVSLLLSTGGKYFFALNNWKYKDCYYLDKASAAIAGVLCISFHGKFYVLDIKLWRVFVLEIPDDLSVPPGDIMHVRSKYAFPLIGSSGVPNARETENMPPPRVSPESNTWIPTLKPAQPSRSWSQTLELLAGAVYVAISVFCSAWYCTHSAPYLTNDMWWPRFNTTGTQTFLADVLNAKLATTASVPSLDLCAANSAVYGRYDLDMTSVAQSPVYPRHYMLGAHSDFEDAISGMHMTTVAFNLRMFTQYCWLDFDKKYPIAHTAARQDRCVRSEGDNAAVHMEALLRNVVWKDFVSATGGPTLTGNFERPLGQYPGGTAWINSVKDAFVNVPTEVAYWKSKAMTRWQLQWQNAWQQGIDEMITVVSALGMSQSLAIKRVPYFHRGSGPWTSVAMYSGLWNEIGRAVMGNFSLIRGSATHYSLMNFTFEMAISINPMSVQTLLWHQEVGTYNTIDMKFQSIPPSMDALATAFRQALVPALQTTLGDAYNAIPDVVVDPAPPGWIIGTNLTYYGGNPLCFTGSAQPFIQQNFGFDDACLTQDKLTMTLTRSAIVFALMASGVSDVTGIYRICSLCRTTSTALCLASLGPGLDVAANIPMSLQALVAAVAADVPTVSLMQFAVNSTTPVLLRQLLLDPTDAAWSFFGWIQLFDWGLNHREVVSFEGDVSALPLMSRAYTLQSFQPSPVQVPHSASDYMIVLTAYVSVHLVLVALLLLGYGVLTRTHVRGRNLFRFNRVVGSVWVGRVILMIRGITACILLCTAPIAMVTSSRGWTSFEFSTRGVVESVLVTGEATWILYVVHDFLGIVTTEYAYYYAPISSALAWVVMFVLELTSPIQATASIDRQCSTLVMGKQIKCVSGTVYVGSVGRLYALFAIFGGSVIVGMVLSFPMRDRRRQSGANLVLGGIGETFLDPSKGDLGDGMKVAEGVALDNVSCVMCGLLVYRVERTVYVFDLKLWIVFKVQSGTPTLPPITSFHSSAIKRIPSSPAVAATDSKNHLRWRDRVRAGVGFAYMFWALTGMVLYILATQENMANDFWWKGFNSTGTHAYLGNWYNLQLMLNPHASERMSLTNTKYADLVLYNTTSTVISGSQMYSRTVQFEEANALSTAIQGLRVMDACLVPWISTQYCWLDFERRHPMANTEKRQTRCHGYASNAAVYLESALRNVQWDRFQLCWGTSFEVGFAVELRSSQAGTDWLASVRQRTTTVADEVAVWTRAHLGEYTTQYQNYKAVGVTETFYVQNSFGIPYSMTLKASKGTFQLGLATTLKLYWTFASDLWAITSPTTAIAGTSLLRQSANFAFANTTIESVLAANGTLNHPYGVSFTSFRQLIGPFGSVDARHVTVPSSVRTLYKATIEYLYSLLSTTNTSSNAQVNFSSIPMLSGWSAVPQAWLYAPRSIGGSLLCPEQPPYSGALLSYWQDGGCSSAVRETAFPTRQRSFANMLALGLGDASPSTLAAICTRETFLTATCVTHLTRFQEFINTYVPPAVRAELFALGQTTQLELTTVTRIGLYQLLPQAPPSTSYEGVFHPIFDAADPEFYFFAWQFVFEWLLGQRDVVSFEGDMGSLTIFSYVLNTVDTPPNSLEVPYNVAFYFRGCVIYATAVLVVVASMVTYHVIASRGHIEGWNIRKINRVGGVIWIGRPLLLLRSLLAACLISTDNLALVQFGPIGGTSAFAPNPLPWYKVILVSLEVIWFSDVVGDILVIITKAYTMQYSVKSIVLIWLTTVILTFASPVAHSASVDRHCTVVHVDFQLTCTAGTLYVGSFARFCTLLCLSLASTLLCFLYERLRHPQPDTTCANDSILLSSGARYLFQLHQWQYNGYCFLDKASGVINGVLCVELGHTYYILDIKLWKTFVIDLPEEARVPPDHPMHSRLRCAFPLLDHA</sequence>
<keyword evidence="2" id="KW-1133">Transmembrane helix</keyword>
<accession>A0A397DAS9</accession>
<feature type="transmembrane region" description="Helical" evidence="2">
    <location>
        <begin position="2492"/>
        <end position="2514"/>
    </location>
</feature>
<name>A0A397DAS9_APHAT</name>
<evidence type="ECO:0000313" key="4">
    <source>
        <dbReference type="Proteomes" id="UP000266643"/>
    </source>
</evidence>
<dbReference type="Proteomes" id="UP000266643">
    <property type="component" value="Unassembled WGS sequence"/>
</dbReference>
<feature type="transmembrane region" description="Helical" evidence="2">
    <location>
        <begin position="1561"/>
        <end position="1580"/>
    </location>
</feature>
<feature type="region of interest" description="Disordered" evidence="1">
    <location>
        <begin position="9"/>
        <end position="43"/>
    </location>
</feature>
<feature type="transmembrane region" description="Helical" evidence="2">
    <location>
        <begin position="943"/>
        <end position="964"/>
    </location>
</feature>
<feature type="transmembrane region" description="Helical" evidence="2">
    <location>
        <begin position="2584"/>
        <end position="2603"/>
    </location>
</feature>
<keyword evidence="2" id="KW-0812">Transmembrane</keyword>
<feature type="transmembrane region" description="Helical" evidence="2">
    <location>
        <begin position="3477"/>
        <end position="3502"/>
    </location>
</feature>